<evidence type="ECO:0000256" key="2">
    <source>
        <dbReference type="ARBA" id="ARBA00023242"/>
    </source>
</evidence>
<dbReference type="InParanoid" id="A0A167PQ60"/>
<dbReference type="PANTHER" id="PTHR11829">
    <property type="entry name" value="FORKHEAD BOX PROTEIN"/>
    <property type="match status" value="1"/>
</dbReference>
<dbReference type="PRINTS" id="PR00053">
    <property type="entry name" value="FORKHEAD"/>
</dbReference>
<evidence type="ECO:0000256" key="3">
    <source>
        <dbReference type="PROSITE-ProRule" id="PRU00089"/>
    </source>
</evidence>
<feature type="DNA-binding region" description="Fork-head" evidence="3">
    <location>
        <begin position="1"/>
        <end position="95"/>
    </location>
</feature>
<dbReference type="STRING" id="763407.A0A167PQ60"/>
<keyword evidence="1 3" id="KW-0238">DNA-binding</keyword>
<feature type="domain" description="Fork-head" evidence="4">
    <location>
        <begin position="1"/>
        <end position="95"/>
    </location>
</feature>
<dbReference type="SUPFAM" id="SSF46785">
    <property type="entry name" value="Winged helix' DNA-binding domain"/>
    <property type="match status" value="1"/>
</dbReference>
<protein>
    <submittedName>
        <fullName evidence="5">Fork head transcription factor</fullName>
    </submittedName>
</protein>
<dbReference type="SMART" id="SM00339">
    <property type="entry name" value="FH"/>
    <property type="match status" value="1"/>
</dbReference>
<comment type="subcellular location">
    <subcellularLocation>
        <location evidence="3">Nucleus</location>
    </subcellularLocation>
</comment>
<dbReference type="GO" id="GO:0005634">
    <property type="term" value="C:nucleus"/>
    <property type="evidence" value="ECO:0007669"/>
    <property type="project" value="UniProtKB-SubCell"/>
</dbReference>
<dbReference type="Pfam" id="PF00250">
    <property type="entry name" value="Forkhead"/>
    <property type="match status" value="1"/>
</dbReference>
<dbReference type="PROSITE" id="PS00658">
    <property type="entry name" value="FORK_HEAD_2"/>
    <property type="match status" value="1"/>
</dbReference>
<dbReference type="EMBL" id="KV440973">
    <property type="protein sequence ID" value="OAD78339.1"/>
    <property type="molecule type" value="Genomic_DNA"/>
</dbReference>
<dbReference type="GO" id="GO:0000978">
    <property type="term" value="F:RNA polymerase II cis-regulatory region sequence-specific DNA binding"/>
    <property type="evidence" value="ECO:0007669"/>
    <property type="project" value="TreeGrafter"/>
</dbReference>
<evidence type="ECO:0000313" key="6">
    <source>
        <dbReference type="Proteomes" id="UP000077315"/>
    </source>
</evidence>
<evidence type="ECO:0000313" key="5">
    <source>
        <dbReference type="EMBL" id="OAD78339.1"/>
    </source>
</evidence>
<dbReference type="PROSITE" id="PS50039">
    <property type="entry name" value="FORK_HEAD_3"/>
    <property type="match status" value="1"/>
</dbReference>
<sequence>KPSYSYASLISQAIGSTPYRRMTLHGIYTFISTNYPYYQMNSNGWQNSIRHNLSLNKAFIKVPRCDAEPGKGAYWTIDTNAEKQFSNGIYHRNRR</sequence>
<proteinExistence type="predicted"/>
<name>A0A167PQ60_PHYB8</name>
<feature type="non-terminal residue" evidence="5">
    <location>
        <position position="1"/>
    </location>
</feature>
<dbReference type="InterPro" id="IPR001766">
    <property type="entry name" value="Fork_head_dom"/>
</dbReference>
<feature type="non-terminal residue" evidence="5">
    <location>
        <position position="95"/>
    </location>
</feature>
<dbReference type="InterPro" id="IPR050211">
    <property type="entry name" value="FOX_domain-containing"/>
</dbReference>
<reference evidence="6" key="1">
    <citation type="submission" date="2015-06" db="EMBL/GenBank/DDBJ databases">
        <title>Expansion of signal transduction pathways in fungi by whole-genome duplication.</title>
        <authorList>
            <consortium name="DOE Joint Genome Institute"/>
            <person name="Corrochano L.M."/>
            <person name="Kuo A."/>
            <person name="Marcet-Houben M."/>
            <person name="Polaino S."/>
            <person name="Salamov A."/>
            <person name="Villalobos J.M."/>
            <person name="Alvarez M.I."/>
            <person name="Avalos J."/>
            <person name="Benito E.P."/>
            <person name="Benoit I."/>
            <person name="Burger G."/>
            <person name="Camino L.P."/>
            <person name="Canovas D."/>
            <person name="Cerda-Olmedo E."/>
            <person name="Cheng J.-F."/>
            <person name="Dominguez A."/>
            <person name="Elias M."/>
            <person name="Eslava A.P."/>
            <person name="Glaser F."/>
            <person name="Grimwood J."/>
            <person name="Gutierrez G."/>
            <person name="Heitman J."/>
            <person name="Henrissat B."/>
            <person name="Iturriaga E.A."/>
            <person name="Lang B.F."/>
            <person name="Lavin J.L."/>
            <person name="Lee S."/>
            <person name="Li W."/>
            <person name="Lindquist E."/>
            <person name="Lopez-Garcia S."/>
            <person name="Luque E.M."/>
            <person name="Marcos A.T."/>
            <person name="Martin J."/>
            <person name="McCluskey K."/>
            <person name="Medina H.R."/>
            <person name="Miralles-Duran A."/>
            <person name="Miyazaki A."/>
            <person name="Munoz-Torres E."/>
            <person name="Oguiza J.A."/>
            <person name="Ohm R."/>
            <person name="Olmedo M."/>
            <person name="Orejas M."/>
            <person name="Ortiz-Castellanos L."/>
            <person name="Pisabarro A.G."/>
            <person name="Rodriguez-Romero J."/>
            <person name="Ruiz-Herrera J."/>
            <person name="Ruiz-Vazquez R."/>
            <person name="Sanz C."/>
            <person name="Schackwitz W."/>
            <person name="Schmutz J."/>
            <person name="Shahriari M."/>
            <person name="Shelest E."/>
            <person name="Silva-Franco F."/>
            <person name="Soanes D."/>
            <person name="Syed K."/>
            <person name="Tagua V.G."/>
            <person name="Talbot N.J."/>
            <person name="Thon M."/>
            <person name="De vries R.P."/>
            <person name="Wiebenga A."/>
            <person name="Yadav J.S."/>
            <person name="Braun E.L."/>
            <person name="Baker S."/>
            <person name="Garre V."/>
            <person name="Horwitz B."/>
            <person name="Torres-Martinez S."/>
            <person name="Idnurm A."/>
            <person name="Herrera-Estrella A."/>
            <person name="Gabaldon T."/>
            <person name="Grigoriev I.V."/>
        </authorList>
    </citation>
    <scope>NUCLEOTIDE SEQUENCE [LARGE SCALE GENOMIC DNA]</scope>
    <source>
        <strain evidence="6">NRRL 1555(-)</strain>
    </source>
</reference>
<gene>
    <name evidence="5" type="ORF">PHYBLDRAFT_95336</name>
</gene>
<accession>A0A167PQ60</accession>
<dbReference type="OrthoDB" id="5954824at2759"/>
<dbReference type="VEuPathDB" id="FungiDB:PHYBLDRAFT_95336"/>
<dbReference type="InterPro" id="IPR036390">
    <property type="entry name" value="WH_DNA-bd_sf"/>
</dbReference>
<dbReference type="PANTHER" id="PTHR11829:SF343">
    <property type="entry name" value="FORK-HEAD DOMAIN-CONTAINING PROTEIN"/>
    <property type="match status" value="1"/>
</dbReference>
<dbReference type="GO" id="GO:0000981">
    <property type="term" value="F:DNA-binding transcription factor activity, RNA polymerase II-specific"/>
    <property type="evidence" value="ECO:0007669"/>
    <property type="project" value="TreeGrafter"/>
</dbReference>
<dbReference type="FunFam" id="1.10.10.10:FF:000135">
    <property type="entry name" value="forkhead box protein G1"/>
    <property type="match status" value="1"/>
</dbReference>
<keyword evidence="6" id="KW-1185">Reference proteome</keyword>
<evidence type="ECO:0000259" key="4">
    <source>
        <dbReference type="PROSITE" id="PS50039"/>
    </source>
</evidence>
<dbReference type="RefSeq" id="XP_018296379.1">
    <property type="nucleotide sequence ID" value="XM_018443896.1"/>
</dbReference>
<keyword evidence="2 3" id="KW-0539">Nucleus</keyword>
<dbReference type="InterPro" id="IPR030456">
    <property type="entry name" value="TF_fork_head_CS_2"/>
</dbReference>
<organism evidence="5 6">
    <name type="scientific">Phycomyces blakesleeanus (strain ATCC 8743b / DSM 1359 / FGSC 10004 / NBRC 33097 / NRRL 1555)</name>
    <dbReference type="NCBI Taxonomy" id="763407"/>
    <lineage>
        <taxon>Eukaryota</taxon>
        <taxon>Fungi</taxon>
        <taxon>Fungi incertae sedis</taxon>
        <taxon>Mucoromycota</taxon>
        <taxon>Mucoromycotina</taxon>
        <taxon>Mucoromycetes</taxon>
        <taxon>Mucorales</taxon>
        <taxon>Phycomycetaceae</taxon>
        <taxon>Phycomyces</taxon>
    </lineage>
</organism>
<evidence type="ECO:0000256" key="1">
    <source>
        <dbReference type="ARBA" id="ARBA00023125"/>
    </source>
</evidence>
<dbReference type="Proteomes" id="UP000077315">
    <property type="component" value="Unassembled WGS sequence"/>
</dbReference>
<dbReference type="GeneID" id="29004801"/>
<dbReference type="AlphaFoldDB" id="A0A167PQ60"/>
<dbReference type="InterPro" id="IPR036388">
    <property type="entry name" value="WH-like_DNA-bd_sf"/>
</dbReference>
<dbReference type="Gene3D" id="1.10.10.10">
    <property type="entry name" value="Winged helix-like DNA-binding domain superfamily/Winged helix DNA-binding domain"/>
    <property type="match status" value="1"/>
</dbReference>